<dbReference type="InterPro" id="IPR015424">
    <property type="entry name" value="PyrdxlP-dep_Trfase"/>
</dbReference>
<feature type="region of interest" description="Disordered" evidence="4">
    <location>
        <begin position="1"/>
        <end position="27"/>
    </location>
</feature>
<dbReference type="GO" id="GO:0008483">
    <property type="term" value="F:transaminase activity"/>
    <property type="evidence" value="ECO:0007669"/>
    <property type="project" value="InterPro"/>
</dbReference>
<dbReference type="Gene3D" id="3.40.640.10">
    <property type="entry name" value="Type I PLP-dependent aspartate aminotransferase-like (Major domain)"/>
    <property type="match status" value="1"/>
</dbReference>
<gene>
    <name evidence="5" type="ORF">SAMN05428998_10665</name>
</gene>
<dbReference type="PANTHER" id="PTHR43713">
    <property type="entry name" value="GLUTAMATE-1-SEMIALDEHYDE 2,1-AMINOMUTASE"/>
    <property type="match status" value="1"/>
</dbReference>
<organism evidence="5 6">
    <name type="scientific">Tistlia consotensis USBA 355</name>
    <dbReference type="NCBI Taxonomy" id="560819"/>
    <lineage>
        <taxon>Bacteria</taxon>
        <taxon>Pseudomonadati</taxon>
        <taxon>Pseudomonadota</taxon>
        <taxon>Alphaproteobacteria</taxon>
        <taxon>Rhodospirillales</taxon>
        <taxon>Rhodovibrionaceae</taxon>
        <taxon>Tistlia</taxon>
    </lineage>
</organism>
<dbReference type="Gene3D" id="3.90.1150.10">
    <property type="entry name" value="Aspartate Aminotransferase, domain 1"/>
    <property type="match status" value="1"/>
</dbReference>
<dbReference type="STRING" id="560819.SAMN05428998_10665"/>
<name>A0A1Y6BRW3_9PROT</name>
<comment type="cofactor">
    <cofactor evidence="1">
        <name>pyridoxal 5'-phosphate</name>
        <dbReference type="ChEBI" id="CHEBI:597326"/>
    </cofactor>
</comment>
<dbReference type="EMBL" id="FWZX01000006">
    <property type="protein sequence ID" value="SMF16785.1"/>
    <property type="molecule type" value="Genomic_DNA"/>
</dbReference>
<dbReference type="InterPro" id="IPR015422">
    <property type="entry name" value="PyrdxlP-dep_Trfase_small"/>
</dbReference>
<dbReference type="GO" id="GO:0030170">
    <property type="term" value="F:pyridoxal phosphate binding"/>
    <property type="evidence" value="ECO:0007669"/>
    <property type="project" value="InterPro"/>
</dbReference>
<reference evidence="5 6" key="1">
    <citation type="submission" date="2017-04" db="EMBL/GenBank/DDBJ databases">
        <authorList>
            <person name="Afonso C.L."/>
            <person name="Miller P.J."/>
            <person name="Scott M.A."/>
            <person name="Spackman E."/>
            <person name="Goraichik I."/>
            <person name="Dimitrov K.M."/>
            <person name="Suarez D.L."/>
            <person name="Swayne D.E."/>
        </authorList>
    </citation>
    <scope>NUCLEOTIDE SEQUENCE [LARGE SCALE GENOMIC DNA]</scope>
    <source>
        <strain evidence="5 6">USBA 355</strain>
    </source>
</reference>
<keyword evidence="2 3" id="KW-0663">Pyridoxal phosphate</keyword>
<evidence type="ECO:0000256" key="4">
    <source>
        <dbReference type="SAM" id="MobiDB-lite"/>
    </source>
</evidence>
<evidence type="ECO:0000256" key="3">
    <source>
        <dbReference type="RuleBase" id="RU003560"/>
    </source>
</evidence>
<dbReference type="PROSITE" id="PS00600">
    <property type="entry name" value="AA_TRANSFER_CLASS_3"/>
    <property type="match status" value="1"/>
</dbReference>
<proteinExistence type="inferred from homology"/>
<dbReference type="InterPro" id="IPR015421">
    <property type="entry name" value="PyrdxlP-dep_Trfase_major"/>
</dbReference>
<keyword evidence="6" id="KW-1185">Reference proteome</keyword>
<protein>
    <submittedName>
        <fullName evidence="5">Glutamate-1-semialdehyde 2,1-aminomutase</fullName>
    </submittedName>
</protein>
<dbReference type="InterPro" id="IPR005814">
    <property type="entry name" value="Aminotrans_3"/>
</dbReference>
<dbReference type="RefSeq" id="WP_085122515.1">
    <property type="nucleotide sequence ID" value="NZ_FWZX01000006.1"/>
</dbReference>
<dbReference type="AlphaFoldDB" id="A0A1Y6BRW3"/>
<dbReference type="Pfam" id="PF00202">
    <property type="entry name" value="Aminotran_3"/>
    <property type="match status" value="1"/>
</dbReference>
<comment type="similarity">
    <text evidence="3">Belongs to the class-III pyridoxal-phosphate-dependent aminotransferase family.</text>
</comment>
<dbReference type="SUPFAM" id="SSF53383">
    <property type="entry name" value="PLP-dependent transferases"/>
    <property type="match status" value="1"/>
</dbReference>
<evidence type="ECO:0000256" key="2">
    <source>
        <dbReference type="ARBA" id="ARBA00022898"/>
    </source>
</evidence>
<dbReference type="PANTHER" id="PTHR43713:SF3">
    <property type="entry name" value="GLUTAMATE-1-SEMIALDEHYDE 2,1-AMINOMUTASE 1, CHLOROPLASTIC-RELATED"/>
    <property type="match status" value="1"/>
</dbReference>
<evidence type="ECO:0000313" key="6">
    <source>
        <dbReference type="Proteomes" id="UP000192917"/>
    </source>
</evidence>
<dbReference type="InterPro" id="IPR049704">
    <property type="entry name" value="Aminotrans_3_PPA_site"/>
</dbReference>
<sequence>MSALPQGQQNEAGGSGSEAPPRDQDRALRERARKVIPGGMWGHMNAARLPAAFPQFFWRAEGCRLWDADGNEYLDFMCGFGPMVLGYRDPDVDAAAAAQARLGDIMNGPSPLLVELAELLVGTVAHADWALFSKNGTDATTTCVTIARAATRRRKILVARGSYHGAVPWCTPSLAGVTAEDRAHILHYDYNDPDSLEAAAQEAGDDLAAILATAFRHDARRDQELAAPAFARKARALCDASGAALVLDDVRAGFRLDIAGSWEPLGVRPDLSAWSKAIANGYALAAVTGSDAFRAAASEIFVTGSFWCTAVAMAAAIATIGKLRDGGGIAQMAAMGQRLRDGLAAQAAAHGVGLRQSGPAQMPLILFEGDSDFERGNLFTSETVRRGVYLHPWHNMFLSAAHRPADIDRALEATDAAFAAVAARFG</sequence>
<accession>A0A1Y6BRW3</accession>
<evidence type="ECO:0000313" key="5">
    <source>
        <dbReference type="EMBL" id="SMF16785.1"/>
    </source>
</evidence>
<feature type="compositionally biased region" description="Polar residues" evidence="4">
    <location>
        <begin position="1"/>
        <end position="12"/>
    </location>
</feature>
<dbReference type="Proteomes" id="UP000192917">
    <property type="component" value="Unassembled WGS sequence"/>
</dbReference>
<evidence type="ECO:0000256" key="1">
    <source>
        <dbReference type="ARBA" id="ARBA00001933"/>
    </source>
</evidence>